<keyword evidence="3" id="KW-1185">Reference proteome</keyword>
<feature type="transmembrane region" description="Helical" evidence="1">
    <location>
        <begin position="106"/>
        <end position="130"/>
    </location>
</feature>
<dbReference type="NCBIfam" id="TIGR00792">
    <property type="entry name" value="gph"/>
    <property type="match status" value="1"/>
</dbReference>
<gene>
    <name evidence="2" type="ORF">GCM10010917_29890</name>
</gene>
<keyword evidence="1" id="KW-1133">Transmembrane helix</keyword>
<dbReference type="RefSeq" id="WP_094094519.1">
    <property type="nucleotide sequence ID" value="NZ_BMHF01000010.1"/>
</dbReference>
<feature type="transmembrane region" description="Helical" evidence="1">
    <location>
        <begin position="395"/>
        <end position="418"/>
    </location>
</feature>
<feature type="transmembrane region" description="Helical" evidence="1">
    <location>
        <begin position="361"/>
        <end position="380"/>
    </location>
</feature>
<feature type="transmembrane region" description="Helical" evidence="1">
    <location>
        <begin position="283"/>
        <end position="303"/>
    </location>
</feature>
<dbReference type="InterPro" id="IPR039672">
    <property type="entry name" value="MFS_2"/>
</dbReference>
<dbReference type="EMBL" id="BMHF01000010">
    <property type="protein sequence ID" value="GGA42597.1"/>
    <property type="molecule type" value="Genomic_DNA"/>
</dbReference>
<feature type="transmembrane region" description="Helical" evidence="1">
    <location>
        <begin position="38"/>
        <end position="57"/>
    </location>
</feature>
<feature type="transmembrane region" description="Helical" evidence="1">
    <location>
        <begin position="78"/>
        <end position="100"/>
    </location>
</feature>
<feature type="transmembrane region" description="Helical" evidence="1">
    <location>
        <begin position="172"/>
        <end position="190"/>
    </location>
</feature>
<dbReference type="InterPro" id="IPR036259">
    <property type="entry name" value="MFS_trans_sf"/>
</dbReference>
<protein>
    <submittedName>
        <fullName evidence="2">Glucuronide transporter</fullName>
    </submittedName>
</protein>
<evidence type="ECO:0000313" key="2">
    <source>
        <dbReference type="EMBL" id="GGA42597.1"/>
    </source>
</evidence>
<dbReference type="Gene3D" id="1.20.1250.20">
    <property type="entry name" value="MFS general substrate transporter like domains"/>
    <property type="match status" value="1"/>
</dbReference>
<proteinExistence type="predicted"/>
<feature type="transmembrane region" description="Helical" evidence="1">
    <location>
        <begin position="12"/>
        <end position="32"/>
    </location>
</feature>
<sequence>METTQRERFSYYGYSFGQIMIYMILTSFLQIYMTDIAIPAATVGTILLIARVLDAVYDPFFGIIVNKSKWKTGKYTPWLRISTFLIAGLTILLFAVPASLDLWVKILLAAGLYIIWGMCYTLCDVPYFSLVTVMTGSVTERNTILSRGRLFSLIGTAIIASLFPLAYPKTGWFWGVFIFTVLSFAVMTPLGRVAKERHPVTEEAPSLLALLKAVGRNKYLLVFCLAFMVANITNTILTVNGYFAIYCLGGPEMISITMTVPMLFAAVFCALVPAIIKKVDKFDLYMVATAVGVVSSIVMYLAGYSNFTLYMVLSTIRIVAVTYTSSFMILFVVDCAEYGRYKTGEDSTAVTVSLQTFTAKALGALSAALGMFILGLSGFVDGADAVQPPAVLDTLWILVSILPAAGLIVSFFILLFGYKLRDRDVQIMSKVNQKLLSREAAETMLSRKY</sequence>
<dbReference type="PANTHER" id="PTHR11328:SF43">
    <property type="entry name" value="SULFOQUINOVOSE IMPORTER-RELATED"/>
    <property type="match status" value="1"/>
</dbReference>
<feature type="transmembrane region" description="Helical" evidence="1">
    <location>
        <begin position="309"/>
        <end position="333"/>
    </location>
</feature>
<dbReference type="Pfam" id="PF13347">
    <property type="entry name" value="MFS_2"/>
    <property type="match status" value="1"/>
</dbReference>
<dbReference type="Proteomes" id="UP000609323">
    <property type="component" value="Unassembled WGS sequence"/>
</dbReference>
<keyword evidence="1" id="KW-0812">Transmembrane</keyword>
<organism evidence="2 3">
    <name type="scientific">Paenibacillus physcomitrellae</name>
    <dbReference type="NCBI Taxonomy" id="1619311"/>
    <lineage>
        <taxon>Bacteria</taxon>
        <taxon>Bacillati</taxon>
        <taxon>Bacillota</taxon>
        <taxon>Bacilli</taxon>
        <taxon>Bacillales</taxon>
        <taxon>Paenibacillaceae</taxon>
        <taxon>Paenibacillus</taxon>
    </lineage>
</organism>
<name>A0ABQ1GF76_9BACL</name>
<accession>A0ABQ1GF76</accession>
<feature type="transmembrane region" description="Helical" evidence="1">
    <location>
        <begin position="254"/>
        <end position="276"/>
    </location>
</feature>
<dbReference type="PANTHER" id="PTHR11328">
    <property type="entry name" value="MAJOR FACILITATOR SUPERFAMILY DOMAIN-CONTAINING PROTEIN"/>
    <property type="match status" value="1"/>
</dbReference>
<feature type="transmembrane region" description="Helical" evidence="1">
    <location>
        <begin position="150"/>
        <end position="166"/>
    </location>
</feature>
<reference evidence="3" key="1">
    <citation type="journal article" date="2019" name="Int. J. Syst. Evol. Microbiol.">
        <title>The Global Catalogue of Microorganisms (GCM) 10K type strain sequencing project: providing services to taxonomists for standard genome sequencing and annotation.</title>
        <authorList>
            <consortium name="The Broad Institute Genomics Platform"/>
            <consortium name="The Broad Institute Genome Sequencing Center for Infectious Disease"/>
            <person name="Wu L."/>
            <person name="Ma J."/>
        </authorList>
    </citation>
    <scope>NUCLEOTIDE SEQUENCE [LARGE SCALE GENOMIC DNA]</scope>
    <source>
        <strain evidence="3">CGMCC 1.15044</strain>
    </source>
</reference>
<keyword evidence="1" id="KW-0472">Membrane</keyword>
<dbReference type="SUPFAM" id="SSF103473">
    <property type="entry name" value="MFS general substrate transporter"/>
    <property type="match status" value="1"/>
</dbReference>
<evidence type="ECO:0000313" key="3">
    <source>
        <dbReference type="Proteomes" id="UP000609323"/>
    </source>
</evidence>
<dbReference type="InterPro" id="IPR001927">
    <property type="entry name" value="Na/Gal_symport"/>
</dbReference>
<comment type="caution">
    <text evidence="2">The sequence shown here is derived from an EMBL/GenBank/DDBJ whole genome shotgun (WGS) entry which is preliminary data.</text>
</comment>
<evidence type="ECO:0000256" key="1">
    <source>
        <dbReference type="SAM" id="Phobius"/>
    </source>
</evidence>
<feature type="transmembrane region" description="Helical" evidence="1">
    <location>
        <begin position="219"/>
        <end position="242"/>
    </location>
</feature>